<feature type="compositionally biased region" description="Polar residues" evidence="1">
    <location>
        <begin position="313"/>
        <end position="326"/>
    </location>
</feature>
<dbReference type="EMBL" id="OOIN01000028">
    <property type="protein sequence ID" value="SPO29444.1"/>
    <property type="molecule type" value="Genomic_DNA"/>
</dbReference>
<feature type="compositionally biased region" description="Basic and acidic residues" evidence="1">
    <location>
        <begin position="69"/>
        <end position="78"/>
    </location>
</feature>
<dbReference type="Proteomes" id="UP000324022">
    <property type="component" value="Unassembled WGS sequence"/>
</dbReference>
<keyword evidence="3" id="KW-1185">Reference proteome</keyword>
<protein>
    <submittedName>
        <fullName evidence="2">Uncharacterized protein</fullName>
    </submittedName>
</protein>
<dbReference type="AlphaFoldDB" id="A0A5C3EFJ7"/>
<feature type="compositionally biased region" description="Polar residues" evidence="1">
    <location>
        <begin position="364"/>
        <end position="380"/>
    </location>
</feature>
<evidence type="ECO:0000313" key="3">
    <source>
        <dbReference type="Proteomes" id="UP000324022"/>
    </source>
</evidence>
<name>A0A5C3EFJ7_9BASI</name>
<evidence type="ECO:0000313" key="2">
    <source>
        <dbReference type="EMBL" id="SPO29444.1"/>
    </source>
</evidence>
<evidence type="ECO:0000256" key="1">
    <source>
        <dbReference type="SAM" id="MobiDB-lite"/>
    </source>
</evidence>
<proteinExistence type="predicted"/>
<accession>A0A5C3EFJ7</accession>
<feature type="compositionally biased region" description="Low complexity" evidence="1">
    <location>
        <begin position="353"/>
        <end position="363"/>
    </location>
</feature>
<gene>
    <name evidence="2" type="ORF">UTRI_04826_B</name>
</gene>
<sequence>MQRPSWSEEEDESSMLTYDSSATVISSRYIPVERSNRTLNHYVSDPYLHVPQAAVGYRSLDARHQRADFQHHPVEPRIRKSSSPVAPQHERQHSSMTSISDNHLRVFPMPIPRHNNGSLRNLPKTLAPELEMLESPNPVMESMEAAWEDASCIDGAPSPRIAPSDRLVGLAKSLQKDQERVEDRFEVDALRRQVEQLQMALQLQSHQRELEQLALAESQQRLRRRPSHMQHTRMAMGGYGDKATNPASLRASLLNPAHSAAASMLLNIPSDASHYAASAMSREMLAAELALKQAYFDRPSSNGLSMERRQSEYSHTSSPSLSASQTLVEEKKIEDLNRKVEALEMLIANMNKPPTTTPSSTSTEQVRTSNAGSQTSDNSVFQYNTTRPRLVSSASTVTSTTPSTTAVPVAKKGTGNKLAAVLGLKKGAGNSSLDVSTAGLEGESRISWSRKRTEKVAVPKAKVRQGPGRGRMVIRETAK</sequence>
<feature type="region of interest" description="Disordered" evidence="1">
    <location>
        <begin position="299"/>
        <end position="326"/>
    </location>
</feature>
<reference evidence="2 3" key="1">
    <citation type="submission" date="2018-03" db="EMBL/GenBank/DDBJ databases">
        <authorList>
            <person name="Guldener U."/>
        </authorList>
    </citation>
    <scope>NUCLEOTIDE SEQUENCE [LARGE SCALE GENOMIC DNA]</scope>
    <source>
        <strain evidence="2 3">NBRC100155</strain>
    </source>
</reference>
<feature type="region of interest" description="Disordered" evidence="1">
    <location>
        <begin position="349"/>
        <end position="380"/>
    </location>
</feature>
<dbReference type="OrthoDB" id="2552556at2759"/>
<feature type="region of interest" description="Disordered" evidence="1">
    <location>
        <begin position="69"/>
        <end position="100"/>
    </location>
</feature>
<organism evidence="2 3">
    <name type="scientific">Ustilago trichophora</name>
    <dbReference type="NCBI Taxonomy" id="86804"/>
    <lineage>
        <taxon>Eukaryota</taxon>
        <taxon>Fungi</taxon>
        <taxon>Dikarya</taxon>
        <taxon>Basidiomycota</taxon>
        <taxon>Ustilaginomycotina</taxon>
        <taxon>Ustilaginomycetes</taxon>
        <taxon>Ustilaginales</taxon>
        <taxon>Ustilaginaceae</taxon>
        <taxon>Ustilago</taxon>
    </lineage>
</organism>